<comment type="subunit">
    <text evidence="6">Component of the SWR1 chromatin remodeling complex.</text>
</comment>
<sequence length="442" mass="49530">MEFKPNSRKPRHLMSSLTTLALDNGAGSVRAGFIHDTSSQPIILMWFLEGRVLPNVLGRIPGQKSGTFLVGDQVAHCKTYAGMALRRPHDRGILVDWDAERIIWDRLFSPELLNVTDASDIRLLLTEPPLNLPNVRQAAIEVALEERGFAELALAPGTWFAAKNDLRPSLESPKGLAKDVVTPEAMVIVDCGFSSTHIVPMLHGRTLYGSIKRINVGGKLLTNYLKQTISFRQWNMMDETLLVNHVKEKCCYVAQDYPKEMDRFKYQQSTMDREYVLPDFVHRYHGYIRGSSEEANSPSRDPADQVLKMGNEQIQIPEILFHPNDIGIQEAGLAESIALSINVSPPEIQSLLWSNIVLVGGNFNFPGFHNRLQMDLESYVPQGTPLGIHLSDRPESIPWKGMKNVTLHHTSTLQSITLTKAAWEESGMAAYDHFAPHLGLYV</sequence>
<dbReference type="CDD" id="cd10210">
    <property type="entry name" value="ASKHA_NBD_Arp6"/>
    <property type="match status" value="1"/>
</dbReference>
<dbReference type="AlphaFoldDB" id="A0A4P9Y5B5"/>
<dbReference type="FunFam" id="3.90.640.10:FF:000014">
    <property type="entry name" value="Putative actin-related protein 6"/>
    <property type="match status" value="1"/>
</dbReference>
<evidence type="ECO:0000313" key="8">
    <source>
        <dbReference type="EMBL" id="RKP14133.1"/>
    </source>
</evidence>
<gene>
    <name evidence="8" type="ORF">BJ684DRAFT_15526</name>
</gene>
<evidence type="ECO:0000313" key="9">
    <source>
        <dbReference type="Proteomes" id="UP000267251"/>
    </source>
</evidence>
<dbReference type="Gene3D" id="2.30.36.70">
    <property type="entry name" value="Actin, Chain A, domain 2"/>
    <property type="match status" value="1"/>
</dbReference>
<dbReference type="Pfam" id="PF00022">
    <property type="entry name" value="Actin"/>
    <property type="match status" value="1"/>
</dbReference>
<evidence type="ECO:0000256" key="5">
    <source>
        <dbReference type="ARBA" id="ARBA00025222"/>
    </source>
</evidence>
<comment type="similarity">
    <text evidence="2">Belongs to the actin family. ARP6 subfamily.</text>
</comment>
<evidence type="ECO:0000256" key="2">
    <source>
        <dbReference type="ARBA" id="ARBA00005665"/>
    </source>
</evidence>
<proteinExistence type="inferred from homology"/>
<dbReference type="InterPro" id="IPR043129">
    <property type="entry name" value="ATPase_NBD"/>
</dbReference>
<dbReference type="OrthoDB" id="6220758at2759"/>
<evidence type="ECO:0000256" key="1">
    <source>
        <dbReference type="ARBA" id="ARBA00004496"/>
    </source>
</evidence>
<dbReference type="InterPro" id="IPR004000">
    <property type="entry name" value="Actin"/>
</dbReference>
<dbReference type="Gene3D" id="3.90.640.10">
    <property type="entry name" value="Actin, Chain A, domain 4"/>
    <property type="match status" value="1"/>
</dbReference>
<dbReference type="Proteomes" id="UP000267251">
    <property type="component" value="Unassembled WGS sequence"/>
</dbReference>
<evidence type="ECO:0000256" key="7">
    <source>
        <dbReference type="ARBA" id="ARBA00073820"/>
    </source>
</evidence>
<accession>A0A4P9Y5B5</accession>
<keyword evidence="9" id="KW-1185">Reference proteome</keyword>
<dbReference type="SUPFAM" id="SSF53067">
    <property type="entry name" value="Actin-like ATPase domain"/>
    <property type="match status" value="2"/>
</dbReference>
<evidence type="ECO:0000256" key="6">
    <source>
        <dbReference type="ARBA" id="ARBA00063309"/>
    </source>
</evidence>
<name>A0A4P9Y5B5_9FUNG</name>
<dbReference type="EMBL" id="KZ987880">
    <property type="protein sequence ID" value="RKP14133.1"/>
    <property type="molecule type" value="Genomic_DNA"/>
</dbReference>
<reference evidence="9" key="1">
    <citation type="journal article" date="2018" name="Nat. Microbiol.">
        <title>Leveraging single-cell genomics to expand the fungal tree of life.</title>
        <authorList>
            <person name="Ahrendt S.R."/>
            <person name="Quandt C.A."/>
            <person name="Ciobanu D."/>
            <person name="Clum A."/>
            <person name="Salamov A."/>
            <person name="Andreopoulos B."/>
            <person name="Cheng J.F."/>
            <person name="Woyke T."/>
            <person name="Pelin A."/>
            <person name="Henrissat B."/>
            <person name="Reynolds N.K."/>
            <person name="Benny G.L."/>
            <person name="Smith M.E."/>
            <person name="James T.Y."/>
            <person name="Grigoriev I.V."/>
        </authorList>
    </citation>
    <scope>NUCLEOTIDE SEQUENCE [LARGE SCALE GENOMIC DNA]</scope>
</reference>
<dbReference type="PANTHER" id="PTHR11937">
    <property type="entry name" value="ACTIN"/>
    <property type="match status" value="1"/>
</dbReference>
<keyword evidence="4" id="KW-0963">Cytoplasm</keyword>
<dbReference type="Gene3D" id="3.30.420.40">
    <property type="match status" value="2"/>
</dbReference>
<dbReference type="SMART" id="SM00268">
    <property type="entry name" value="ACTIN"/>
    <property type="match status" value="1"/>
</dbReference>
<comment type="subcellular location">
    <subcellularLocation>
        <location evidence="1">Cytoplasm</location>
    </subcellularLocation>
</comment>
<comment type="function">
    <text evidence="5">Component of the SWR1 complex which mediates the ATP-dependent exchange of histone H2A for the H2A variant HZT1 leading to transcriptional regulation of selected genes by chromatin remodeling. Involved in chromosome stability.</text>
</comment>
<dbReference type="GO" id="GO:0005634">
    <property type="term" value="C:nucleus"/>
    <property type="evidence" value="ECO:0007669"/>
    <property type="project" value="UniProtKB-ARBA"/>
</dbReference>
<evidence type="ECO:0000256" key="3">
    <source>
        <dbReference type="ARBA" id="ARBA00018633"/>
    </source>
</evidence>
<organism evidence="8 9">
    <name type="scientific">Piptocephalis cylindrospora</name>
    <dbReference type="NCBI Taxonomy" id="1907219"/>
    <lineage>
        <taxon>Eukaryota</taxon>
        <taxon>Fungi</taxon>
        <taxon>Fungi incertae sedis</taxon>
        <taxon>Zoopagomycota</taxon>
        <taxon>Zoopagomycotina</taxon>
        <taxon>Zoopagomycetes</taxon>
        <taxon>Zoopagales</taxon>
        <taxon>Piptocephalidaceae</taxon>
        <taxon>Piptocephalis</taxon>
    </lineage>
</organism>
<dbReference type="GO" id="GO:0005737">
    <property type="term" value="C:cytoplasm"/>
    <property type="evidence" value="ECO:0007669"/>
    <property type="project" value="UniProtKB-SubCell"/>
</dbReference>
<protein>
    <recommendedName>
        <fullName evidence="3">Actin-like protein ARP6</fullName>
    </recommendedName>
    <alternativeName>
        <fullName evidence="7">Actin-like protein arp6</fullName>
    </alternativeName>
</protein>
<evidence type="ECO:0000256" key="4">
    <source>
        <dbReference type="ARBA" id="ARBA00022490"/>
    </source>
</evidence>